<protein>
    <recommendedName>
        <fullName evidence="2">RED-like N-terminal domain-containing protein</fullName>
    </recommendedName>
</protein>
<organism evidence="3 4">
    <name type="scientific">Galdieria sulphuraria</name>
    <name type="common">Red alga</name>
    <dbReference type="NCBI Taxonomy" id="130081"/>
    <lineage>
        <taxon>Eukaryota</taxon>
        <taxon>Rhodophyta</taxon>
        <taxon>Bangiophyceae</taxon>
        <taxon>Galdieriales</taxon>
        <taxon>Galdieriaceae</taxon>
        <taxon>Galdieria</taxon>
    </lineage>
</organism>
<evidence type="ECO:0000256" key="1">
    <source>
        <dbReference type="SAM" id="MobiDB-lite"/>
    </source>
</evidence>
<dbReference type="Gramene" id="EME31647">
    <property type="protein sequence ID" value="EME31647"/>
    <property type="gene ID" value="Gasu_10330"/>
</dbReference>
<dbReference type="AlphaFoldDB" id="M2XN79"/>
<dbReference type="KEGG" id="gsl:Gasu_10330"/>
<proteinExistence type="predicted"/>
<dbReference type="Proteomes" id="UP000030680">
    <property type="component" value="Unassembled WGS sequence"/>
</dbReference>
<name>M2XN79_GALSU</name>
<dbReference type="InterPro" id="IPR012916">
    <property type="entry name" value="RED_N"/>
</dbReference>
<feature type="compositionally biased region" description="Polar residues" evidence="1">
    <location>
        <begin position="26"/>
        <end position="42"/>
    </location>
</feature>
<dbReference type="Pfam" id="PF07808">
    <property type="entry name" value="RED_N"/>
    <property type="match status" value="1"/>
</dbReference>
<dbReference type="OrthoDB" id="10467203at2759"/>
<gene>
    <name evidence="3" type="ORF">Gasu_10330</name>
</gene>
<feature type="domain" description="RED-like N-terminal" evidence="2">
    <location>
        <begin position="1"/>
        <end position="106"/>
    </location>
</feature>
<evidence type="ECO:0000259" key="2">
    <source>
        <dbReference type="Pfam" id="PF07808"/>
    </source>
</evidence>
<dbReference type="RefSeq" id="XP_005708167.1">
    <property type="nucleotide sequence ID" value="XM_005708110.1"/>
</dbReference>
<reference evidence="4" key="1">
    <citation type="journal article" date="2013" name="Science">
        <title>Gene transfer from bacteria and archaea facilitated evolution of an extremophilic eukaryote.</title>
        <authorList>
            <person name="Schonknecht G."/>
            <person name="Chen W.H."/>
            <person name="Ternes C.M."/>
            <person name="Barbier G.G."/>
            <person name="Shrestha R.P."/>
            <person name="Stanke M."/>
            <person name="Brautigam A."/>
            <person name="Baker B.J."/>
            <person name="Banfield J.F."/>
            <person name="Garavito R.M."/>
            <person name="Carr K."/>
            <person name="Wilkerson C."/>
            <person name="Rensing S.A."/>
            <person name="Gagneul D."/>
            <person name="Dickenson N.E."/>
            <person name="Oesterhelt C."/>
            <person name="Lercher M.J."/>
            <person name="Weber A.P."/>
        </authorList>
    </citation>
    <scope>NUCLEOTIDE SEQUENCE [LARGE SCALE GENOMIC DNA]</scope>
    <source>
        <strain evidence="4">074W</strain>
    </source>
</reference>
<dbReference type="GeneID" id="17090280"/>
<accession>M2XN79</accession>
<evidence type="ECO:0000313" key="3">
    <source>
        <dbReference type="EMBL" id="EME31647.1"/>
    </source>
</evidence>
<dbReference type="EMBL" id="KB454490">
    <property type="protein sequence ID" value="EME31647.1"/>
    <property type="molecule type" value="Genomic_DNA"/>
</dbReference>
<feature type="region of interest" description="Disordered" evidence="1">
    <location>
        <begin position="21"/>
        <end position="42"/>
    </location>
</feature>
<sequence length="245" mass="28101">MVKGLDYSLLNRDTQGIAHFDKQETPSKVQAPTEELNNNSAQEQWPSLVSQIAVLQFRKEETPTPTGVHRVDSFYPGRMYYVYELAKHGLNESNQPLVVRHSKKRIFPSNSITYEWSRDIASSIWTKDTRKKLSSFKEDAFPYNNGEPGRIHLFWNCKKPSQRDISPAVDETDDTTAVDKDASKMSSVWQVDGALAGAVEVENETTKHFHYPSIQNENESQEEEMDIFQDIDSTQVTWSYSKNET</sequence>
<evidence type="ECO:0000313" key="4">
    <source>
        <dbReference type="Proteomes" id="UP000030680"/>
    </source>
</evidence>
<keyword evidence="4" id="KW-1185">Reference proteome</keyword>